<feature type="chain" id="PRO_5043336504" description="EGF-like domain-containing protein" evidence="1">
    <location>
        <begin position="16"/>
        <end position="353"/>
    </location>
</feature>
<keyword evidence="3" id="KW-1185">Reference proteome</keyword>
<protein>
    <recommendedName>
        <fullName evidence="4">EGF-like domain-containing protein</fullName>
    </recommendedName>
</protein>
<dbReference type="EMBL" id="CAJZBQ010000030">
    <property type="protein sequence ID" value="CAG9322171.1"/>
    <property type="molecule type" value="Genomic_DNA"/>
</dbReference>
<dbReference type="AlphaFoldDB" id="A0AAU9JAK0"/>
<reference evidence="2" key="1">
    <citation type="submission" date="2021-09" db="EMBL/GenBank/DDBJ databases">
        <authorList>
            <consortium name="AG Swart"/>
            <person name="Singh M."/>
            <person name="Singh A."/>
            <person name="Seah K."/>
            <person name="Emmerich C."/>
        </authorList>
    </citation>
    <scope>NUCLEOTIDE SEQUENCE</scope>
    <source>
        <strain evidence="2">ATCC30299</strain>
    </source>
</reference>
<keyword evidence="1" id="KW-0732">Signal</keyword>
<dbReference type="InterPro" id="IPR052326">
    <property type="entry name" value="Diff-Dev_Assoc_Protein"/>
</dbReference>
<proteinExistence type="predicted"/>
<evidence type="ECO:0008006" key="4">
    <source>
        <dbReference type="Google" id="ProtNLM"/>
    </source>
</evidence>
<gene>
    <name evidence="2" type="ORF">BSTOLATCC_MIC30549</name>
</gene>
<accession>A0AAU9JAK0</accession>
<feature type="signal peptide" evidence="1">
    <location>
        <begin position="1"/>
        <end position="15"/>
    </location>
</feature>
<evidence type="ECO:0000313" key="3">
    <source>
        <dbReference type="Proteomes" id="UP001162131"/>
    </source>
</evidence>
<dbReference type="PANTHER" id="PTHR33459:SF7">
    <property type="entry name" value="DD-GDCA PROTEIN"/>
    <property type="match status" value="1"/>
</dbReference>
<sequence>MKVLITLAVLPLIFANPLIDHHNQYISRFIPTEDIDNLSGTSYSCANYQCSTTPLQANQCISYNSVSNTYNLQVCPSGQYCPWALYSKSSSYCLPFVPNLPGGNPGDTCNVPSDCGGHWPKCVNGICMAGDAGAKCDDQPDCNVGLACYNIPSNSTCQPQKSLGQQCGSYLTMNNCQNNLACNFGTCQKAFSMGVGAIVDATSAASLCSTGFYTYVKNNLNKAICAKAPKSPNLPQPAKCTPGTYCISADGQYAAACECGFNSNGSAYCPLFPGDDLYQQYFKAVVAYTLTPNITKCHYLDVGQASCPYMQGAILNNVINAARQVEFFTRSLGNDQCIKSIYNSDYWYPSPSF</sequence>
<evidence type="ECO:0000313" key="2">
    <source>
        <dbReference type="EMBL" id="CAG9322171.1"/>
    </source>
</evidence>
<dbReference type="PANTHER" id="PTHR33459">
    <property type="entry name" value="DD-GDCA PROTEIN"/>
    <property type="match status" value="1"/>
</dbReference>
<dbReference type="Proteomes" id="UP001162131">
    <property type="component" value="Unassembled WGS sequence"/>
</dbReference>
<name>A0AAU9JAK0_9CILI</name>
<evidence type="ECO:0000256" key="1">
    <source>
        <dbReference type="SAM" id="SignalP"/>
    </source>
</evidence>
<organism evidence="2 3">
    <name type="scientific">Blepharisma stoltei</name>
    <dbReference type="NCBI Taxonomy" id="1481888"/>
    <lineage>
        <taxon>Eukaryota</taxon>
        <taxon>Sar</taxon>
        <taxon>Alveolata</taxon>
        <taxon>Ciliophora</taxon>
        <taxon>Postciliodesmatophora</taxon>
        <taxon>Heterotrichea</taxon>
        <taxon>Heterotrichida</taxon>
        <taxon>Blepharismidae</taxon>
        <taxon>Blepharisma</taxon>
    </lineage>
</organism>
<comment type="caution">
    <text evidence="2">The sequence shown here is derived from an EMBL/GenBank/DDBJ whole genome shotgun (WGS) entry which is preliminary data.</text>
</comment>